<feature type="compositionally biased region" description="Low complexity" evidence="1">
    <location>
        <begin position="33"/>
        <end position="47"/>
    </location>
</feature>
<organism evidence="2 3">
    <name type="scientific">Macrostomum lignano</name>
    <dbReference type="NCBI Taxonomy" id="282301"/>
    <lineage>
        <taxon>Eukaryota</taxon>
        <taxon>Metazoa</taxon>
        <taxon>Spiralia</taxon>
        <taxon>Lophotrochozoa</taxon>
        <taxon>Platyhelminthes</taxon>
        <taxon>Rhabditophora</taxon>
        <taxon>Macrostomorpha</taxon>
        <taxon>Macrostomida</taxon>
        <taxon>Macrostomidae</taxon>
        <taxon>Macrostomum</taxon>
    </lineage>
</organism>
<dbReference type="AlphaFoldDB" id="A0A1I8JPL7"/>
<name>A0A1I8JPL7_9PLAT</name>
<feature type="compositionally biased region" description="Polar residues" evidence="1">
    <location>
        <begin position="312"/>
        <end position="321"/>
    </location>
</feature>
<reference evidence="3" key="1">
    <citation type="submission" date="2016-11" db="UniProtKB">
        <authorList>
            <consortium name="WormBaseParasite"/>
        </authorList>
    </citation>
    <scope>IDENTIFICATION</scope>
</reference>
<evidence type="ECO:0000256" key="1">
    <source>
        <dbReference type="SAM" id="MobiDB-lite"/>
    </source>
</evidence>
<feature type="compositionally biased region" description="Polar residues" evidence="1">
    <location>
        <begin position="1"/>
        <end position="16"/>
    </location>
</feature>
<feature type="region of interest" description="Disordered" evidence="1">
    <location>
        <begin position="1"/>
        <end position="48"/>
    </location>
</feature>
<proteinExistence type="predicted"/>
<dbReference type="Proteomes" id="UP000095280">
    <property type="component" value="Unplaced"/>
</dbReference>
<keyword evidence="2" id="KW-1185">Reference proteome</keyword>
<sequence>QQTELSEQNNKQNSKQTAKRTANRKQRTDNKNKQQQNRTNKQNSKQNTLKRKLTFLSLANAEFTAFNSRRSLAFLFATINGVFTFVSPPPPPLTRPLGLAASSRASSRRGRLCSAFRLCPAELCQPRCYCPEQDCSVGAEAEEAARGYKRRRSPVISEEETLDVESVGESRWLAACLLDLRLRRPSALAVPAASRKPPPEQSEASRRARPELQAPTEIRQKQSHICLAISGRDCKRTEIAKQSHICLAISGRRLQAHARLQSESHLFLRSPAGDCKRTEIAKPKTAAEGAARGQQQQQQGGHVNRPSAARPSLTQSIDPKTAFQTKPWLENNWEINPEAYENLCRLCIKQTTGTSASRRVHPADVLSVLRLQRAVEETSSGLSARRAKTEVSVGQLIQMHCLPNAAARCPGHLINLISECDSVRCPAVPA</sequence>
<evidence type="ECO:0000313" key="2">
    <source>
        <dbReference type="Proteomes" id="UP000095280"/>
    </source>
</evidence>
<feature type="region of interest" description="Disordered" evidence="1">
    <location>
        <begin position="282"/>
        <end position="321"/>
    </location>
</feature>
<feature type="region of interest" description="Disordered" evidence="1">
    <location>
        <begin position="188"/>
        <end position="216"/>
    </location>
</feature>
<feature type="compositionally biased region" description="Low complexity" evidence="1">
    <location>
        <begin position="286"/>
        <end position="301"/>
    </location>
</feature>
<protein>
    <submittedName>
        <fullName evidence="3">Methylcytosine dioxygenase TET</fullName>
    </submittedName>
</protein>
<dbReference type="WBParaSite" id="snap_masked-unitig_30923-processed-gene-0.1-mRNA-1">
    <property type="protein sequence ID" value="snap_masked-unitig_30923-processed-gene-0.1-mRNA-1"/>
    <property type="gene ID" value="snap_masked-unitig_30923-processed-gene-0.1"/>
</dbReference>
<accession>A0A1I8JPL7</accession>
<evidence type="ECO:0000313" key="3">
    <source>
        <dbReference type="WBParaSite" id="snap_masked-unitig_30923-processed-gene-0.1-mRNA-1"/>
    </source>
</evidence>